<evidence type="ECO:0000256" key="1">
    <source>
        <dbReference type="ARBA" id="ARBA00007606"/>
    </source>
</evidence>
<dbReference type="PANTHER" id="PTHR32401">
    <property type="entry name" value="CONCANAVALIN A-LIKE LECTIN FAMILY PROTEIN"/>
    <property type="match status" value="1"/>
</dbReference>
<dbReference type="EMBL" id="CM026424">
    <property type="protein sequence ID" value="KAG0579483.1"/>
    <property type="molecule type" value="Genomic_DNA"/>
</dbReference>
<dbReference type="EMBL" id="CM026424">
    <property type="protein sequence ID" value="KAG0579485.1"/>
    <property type="molecule type" value="Genomic_DNA"/>
</dbReference>
<evidence type="ECO:0000313" key="5">
    <source>
        <dbReference type="EMBL" id="KAG0579483.1"/>
    </source>
</evidence>
<keyword evidence="3" id="KW-0732">Signal</keyword>
<dbReference type="PANTHER" id="PTHR32401:SF59">
    <property type="entry name" value="LEGUME LECTIN DOMAIN-CONTAINING PROTEIN"/>
    <property type="match status" value="1"/>
</dbReference>
<feature type="domain" description="Legume lectin" evidence="4">
    <location>
        <begin position="72"/>
        <end position="289"/>
    </location>
</feature>
<organism evidence="5 6">
    <name type="scientific">Ceratodon purpureus</name>
    <name type="common">Fire moss</name>
    <name type="synonym">Dicranum purpureum</name>
    <dbReference type="NCBI Taxonomy" id="3225"/>
    <lineage>
        <taxon>Eukaryota</taxon>
        <taxon>Viridiplantae</taxon>
        <taxon>Streptophyta</taxon>
        <taxon>Embryophyta</taxon>
        <taxon>Bryophyta</taxon>
        <taxon>Bryophytina</taxon>
        <taxon>Bryopsida</taxon>
        <taxon>Dicranidae</taxon>
        <taxon>Pseudoditrichales</taxon>
        <taxon>Ditrichaceae</taxon>
        <taxon>Ceratodon</taxon>
    </lineage>
</organism>
<proteinExistence type="inferred from homology"/>
<dbReference type="InterPro" id="IPR001220">
    <property type="entry name" value="Legume_lectin_dom"/>
</dbReference>
<feature type="signal peptide" evidence="3">
    <location>
        <begin position="1"/>
        <end position="24"/>
    </location>
</feature>
<evidence type="ECO:0000313" key="6">
    <source>
        <dbReference type="Proteomes" id="UP000822688"/>
    </source>
</evidence>
<dbReference type="Pfam" id="PF00139">
    <property type="entry name" value="Lectin_legB"/>
    <property type="match status" value="1"/>
</dbReference>
<evidence type="ECO:0000256" key="3">
    <source>
        <dbReference type="SAM" id="SignalP"/>
    </source>
</evidence>
<keyword evidence="2" id="KW-0430">Lectin</keyword>
<protein>
    <recommendedName>
        <fullName evidence="4">Legume lectin domain-containing protein</fullName>
    </recommendedName>
</protein>
<comment type="similarity">
    <text evidence="1">Belongs to the leguminous lectin family.</text>
</comment>
<dbReference type="Gene3D" id="2.60.120.200">
    <property type="match status" value="1"/>
</dbReference>
<dbReference type="SUPFAM" id="SSF49899">
    <property type="entry name" value="Concanavalin A-like lectins/glucanases"/>
    <property type="match status" value="1"/>
</dbReference>
<accession>A0A8T0IAG0</accession>
<keyword evidence="6" id="KW-1185">Reference proteome</keyword>
<name>A0A8T0IAG0_CERPU</name>
<dbReference type="InterPro" id="IPR050258">
    <property type="entry name" value="Leguminous_Lectin"/>
</dbReference>
<gene>
    <name evidence="5" type="ORF">KC19_4G102200</name>
</gene>
<dbReference type="AlphaFoldDB" id="A0A8T0IAG0"/>
<dbReference type="InterPro" id="IPR013320">
    <property type="entry name" value="ConA-like_dom_sf"/>
</dbReference>
<sequence>MANHHVALLLFVALLASFEMPSLAETAPKSVTVSFPPSSKFLCTIDPSPNEPGVKASDVCRPSVEKPTHLILSNINDVISARYQWNTPVQLWKKNSKYVASFNAYFVVNFDRDAEFTQRPLFSGGGVAFAFTPALSGLKGTGPETFGLFPIDEATGASLRGAKTKTVAVELDLSRTSNTGFDPLAPHTGLDINSMKSVKTKYLGDPDTIIDVKIGVWVEYDALKTTLKVFLHKVKANLTPNRKNANIAISYTGLDLAKEVNEFSYVGFGSRVPEQPNGMYRIYDFKFTTKWVLGSKVNK</sequence>
<dbReference type="GO" id="GO:0030246">
    <property type="term" value="F:carbohydrate binding"/>
    <property type="evidence" value="ECO:0007669"/>
    <property type="project" value="UniProtKB-KW"/>
</dbReference>
<evidence type="ECO:0000259" key="4">
    <source>
        <dbReference type="Pfam" id="PF00139"/>
    </source>
</evidence>
<dbReference type="Proteomes" id="UP000822688">
    <property type="component" value="Chromosome 4"/>
</dbReference>
<comment type="caution">
    <text evidence="5">The sequence shown here is derived from an EMBL/GenBank/DDBJ whole genome shotgun (WGS) entry which is preliminary data.</text>
</comment>
<dbReference type="EMBL" id="CM026424">
    <property type="protein sequence ID" value="KAG0579484.1"/>
    <property type="molecule type" value="Genomic_DNA"/>
</dbReference>
<evidence type="ECO:0000256" key="2">
    <source>
        <dbReference type="ARBA" id="ARBA00022734"/>
    </source>
</evidence>
<feature type="chain" id="PRO_5036274521" description="Legume lectin domain-containing protein" evidence="3">
    <location>
        <begin position="25"/>
        <end position="299"/>
    </location>
</feature>
<reference evidence="5" key="1">
    <citation type="submission" date="2020-06" db="EMBL/GenBank/DDBJ databases">
        <title>WGS assembly of Ceratodon purpureus strain R40.</title>
        <authorList>
            <person name="Carey S.B."/>
            <person name="Jenkins J."/>
            <person name="Shu S."/>
            <person name="Lovell J.T."/>
            <person name="Sreedasyam A."/>
            <person name="Maumus F."/>
            <person name="Tiley G.P."/>
            <person name="Fernandez-Pozo N."/>
            <person name="Barry K."/>
            <person name="Chen C."/>
            <person name="Wang M."/>
            <person name="Lipzen A."/>
            <person name="Daum C."/>
            <person name="Saski C.A."/>
            <person name="Payton A.C."/>
            <person name="Mcbreen J.C."/>
            <person name="Conrad R.E."/>
            <person name="Kollar L.M."/>
            <person name="Olsson S."/>
            <person name="Huttunen S."/>
            <person name="Landis J.B."/>
            <person name="Wickett N.J."/>
            <person name="Johnson M.G."/>
            <person name="Rensing S.A."/>
            <person name="Grimwood J."/>
            <person name="Schmutz J."/>
            <person name="Mcdaniel S.F."/>
        </authorList>
    </citation>
    <scope>NUCLEOTIDE SEQUENCE</scope>
    <source>
        <strain evidence="5">R40</strain>
    </source>
</reference>